<dbReference type="Gene3D" id="1.10.150.130">
    <property type="match status" value="1"/>
</dbReference>
<evidence type="ECO:0000256" key="1">
    <source>
        <dbReference type="ARBA" id="ARBA00008857"/>
    </source>
</evidence>
<dbReference type="Gene3D" id="1.10.443.10">
    <property type="entry name" value="Intergrase catalytic core"/>
    <property type="match status" value="1"/>
</dbReference>
<protein>
    <submittedName>
        <fullName evidence="8">Phage integrase N-terminal SAM-like domain-containing protein</fullName>
    </submittedName>
</protein>
<evidence type="ECO:0000256" key="3">
    <source>
        <dbReference type="ARBA" id="ARBA00023125"/>
    </source>
</evidence>
<dbReference type="InterPro" id="IPR013762">
    <property type="entry name" value="Integrase-like_cat_sf"/>
</dbReference>
<comment type="similarity">
    <text evidence="1">Belongs to the 'phage' integrase family.</text>
</comment>
<keyword evidence="9" id="KW-1185">Reference proteome</keyword>
<evidence type="ECO:0000256" key="2">
    <source>
        <dbReference type="ARBA" id="ARBA00022908"/>
    </source>
</evidence>
<keyword evidence="3 5" id="KW-0238">DNA-binding</keyword>
<dbReference type="InterPro" id="IPR011010">
    <property type="entry name" value="DNA_brk_join_enz"/>
</dbReference>
<feature type="domain" description="Core-binding (CB)" evidence="7">
    <location>
        <begin position="113"/>
        <end position="208"/>
    </location>
</feature>
<dbReference type="EMBL" id="JAXDAE010000014">
    <property type="protein sequence ID" value="MDY2588215.1"/>
    <property type="molecule type" value="Genomic_DNA"/>
</dbReference>
<keyword evidence="4" id="KW-0233">DNA recombination</keyword>
<dbReference type="PROSITE" id="PS51898">
    <property type="entry name" value="TYR_RECOMBINASE"/>
    <property type="match status" value="1"/>
</dbReference>
<evidence type="ECO:0000259" key="7">
    <source>
        <dbReference type="PROSITE" id="PS51900"/>
    </source>
</evidence>
<gene>
    <name evidence="8" type="ORF">SNF14_12765</name>
</gene>
<reference evidence="8 9" key="1">
    <citation type="submission" date="2023-11" db="EMBL/GenBank/DDBJ databases">
        <title>Winogradskyella pelagius sp. nov., isolated from coastal sediment.</title>
        <authorList>
            <person name="Li F."/>
        </authorList>
    </citation>
    <scope>NUCLEOTIDE SEQUENCE [LARGE SCALE GENOMIC DNA]</scope>
    <source>
        <strain evidence="8 9">KCTC 23502</strain>
    </source>
</reference>
<dbReference type="Pfam" id="PF13495">
    <property type="entry name" value="Phage_int_SAM_4"/>
    <property type="match status" value="1"/>
</dbReference>
<dbReference type="PANTHER" id="PTHR30349">
    <property type="entry name" value="PHAGE INTEGRASE-RELATED"/>
    <property type="match status" value="1"/>
</dbReference>
<evidence type="ECO:0000313" key="8">
    <source>
        <dbReference type="EMBL" id="MDY2588215.1"/>
    </source>
</evidence>
<dbReference type="InterPro" id="IPR004107">
    <property type="entry name" value="Integrase_SAM-like_N"/>
</dbReference>
<sequence length="410" mass="48230">MNTSLKFFINKAKENKKLERSSICLRIVQNKSKAEGKLSLVPVHKEDYKFWNIKTQRFDSKQKRFNSYNLMLNALENEFHNYLRENRHDLASIRPKAIRDHLLDRNNGDKNLNLLESIKSYYVNDILPDRDKAKGTKKNYNKSINHFSNFITKSNLFHLTPEEFKRQHAHKFLDYLKKPDNKTGKIALKGQSINAIVKNIKPYFNKLQLEERIISNPFEGVRAIEKKSIKPRLSNEDFLRIIELNLGNDIKLEAYRDIFLFLCFTGLSYCDAIDLTSSDVKNGYIELCRRKSKIRVKQYLTKQAKSIIQKYEGEQPENRILPKRSLDKLNLNLKIMVLMAGIDYNVSSYSARRFFRQSIYEAGIRESLVVKTLMGHTTTKDMDSHYLYVNDSILKDARKKLNKHFKKLML</sequence>
<evidence type="ECO:0000313" key="9">
    <source>
        <dbReference type="Proteomes" id="UP001285855"/>
    </source>
</evidence>
<dbReference type="InterPro" id="IPR002104">
    <property type="entry name" value="Integrase_catalytic"/>
</dbReference>
<evidence type="ECO:0000256" key="4">
    <source>
        <dbReference type="ARBA" id="ARBA00023172"/>
    </source>
</evidence>
<dbReference type="InterPro" id="IPR044068">
    <property type="entry name" value="CB"/>
</dbReference>
<dbReference type="PROSITE" id="PS51900">
    <property type="entry name" value="CB"/>
    <property type="match status" value="1"/>
</dbReference>
<proteinExistence type="inferred from homology"/>
<dbReference type="RefSeq" id="WP_320556563.1">
    <property type="nucleotide sequence ID" value="NZ_JAXDAE010000014.1"/>
</dbReference>
<comment type="caution">
    <text evidence="8">The sequence shown here is derived from an EMBL/GenBank/DDBJ whole genome shotgun (WGS) entry which is preliminary data.</text>
</comment>
<evidence type="ECO:0000256" key="5">
    <source>
        <dbReference type="PROSITE-ProRule" id="PRU01248"/>
    </source>
</evidence>
<feature type="domain" description="Tyr recombinase" evidence="6">
    <location>
        <begin position="228"/>
        <end position="399"/>
    </location>
</feature>
<dbReference type="InterPro" id="IPR050090">
    <property type="entry name" value="Tyrosine_recombinase_XerCD"/>
</dbReference>
<evidence type="ECO:0000259" key="6">
    <source>
        <dbReference type="PROSITE" id="PS51898"/>
    </source>
</evidence>
<organism evidence="8 9">
    <name type="scientific">Winogradskyella aquimaris</name>
    <dbReference type="NCBI Taxonomy" id="864074"/>
    <lineage>
        <taxon>Bacteria</taxon>
        <taxon>Pseudomonadati</taxon>
        <taxon>Bacteroidota</taxon>
        <taxon>Flavobacteriia</taxon>
        <taxon>Flavobacteriales</taxon>
        <taxon>Flavobacteriaceae</taxon>
        <taxon>Winogradskyella</taxon>
    </lineage>
</organism>
<accession>A0ABU5ERP5</accession>
<dbReference type="SUPFAM" id="SSF56349">
    <property type="entry name" value="DNA breaking-rejoining enzymes"/>
    <property type="match status" value="1"/>
</dbReference>
<dbReference type="Proteomes" id="UP001285855">
    <property type="component" value="Unassembled WGS sequence"/>
</dbReference>
<name>A0ABU5ERP5_9FLAO</name>
<dbReference type="InterPro" id="IPR010998">
    <property type="entry name" value="Integrase_recombinase_N"/>
</dbReference>
<keyword evidence="2" id="KW-0229">DNA integration</keyword>
<dbReference type="PANTHER" id="PTHR30349:SF41">
    <property type="entry name" value="INTEGRASE_RECOMBINASE PROTEIN MJ0367-RELATED"/>
    <property type="match status" value="1"/>
</dbReference>